<gene>
    <name evidence="1" type="ORF">EUGRSUZ_A00977</name>
</gene>
<protein>
    <submittedName>
        <fullName evidence="1">Uncharacterized protein</fullName>
    </submittedName>
</protein>
<dbReference type="InParanoid" id="A0A059DDW7"/>
<proteinExistence type="predicted"/>
<reference evidence="1" key="1">
    <citation type="submission" date="2013-07" db="EMBL/GenBank/DDBJ databases">
        <title>The genome of Eucalyptus grandis.</title>
        <authorList>
            <person name="Schmutz J."/>
            <person name="Hayes R."/>
            <person name="Myburg A."/>
            <person name="Tuskan G."/>
            <person name="Grattapaglia D."/>
            <person name="Rokhsar D.S."/>
        </authorList>
    </citation>
    <scope>NUCLEOTIDE SEQUENCE</scope>
    <source>
        <tissue evidence="1">Leaf extractions</tissue>
    </source>
</reference>
<dbReference type="AlphaFoldDB" id="A0A059DDW7"/>
<dbReference type="Gramene" id="KCW88601">
    <property type="protein sequence ID" value="KCW88601"/>
    <property type="gene ID" value="EUGRSUZ_A00977"/>
</dbReference>
<name>A0A059DDW7_EUCGR</name>
<organism evidence="1">
    <name type="scientific">Eucalyptus grandis</name>
    <name type="common">Flooded gum</name>
    <dbReference type="NCBI Taxonomy" id="71139"/>
    <lineage>
        <taxon>Eukaryota</taxon>
        <taxon>Viridiplantae</taxon>
        <taxon>Streptophyta</taxon>
        <taxon>Embryophyta</taxon>
        <taxon>Tracheophyta</taxon>
        <taxon>Spermatophyta</taxon>
        <taxon>Magnoliopsida</taxon>
        <taxon>eudicotyledons</taxon>
        <taxon>Gunneridae</taxon>
        <taxon>Pentapetalae</taxon>
        <taxon>rosids</taxon>
        <taxon>malvids</taxon>
        <taxon>Myrtales</taxon>
        <taxon>Myrtaceae</taxon>
        <taxon>Myrtoideae</taxon>
        <taxon>Eucalypteae</taxon>
        <taxon>Eucalyptus</taxon>
    </lineage>
</organism>
<accession>A0A059DDW7</accession>
<sequence>MTPALSINCYHFFGGQACDQKECAVKLPKQSIDSCMDFEDNETDQRTYGTELLHDYSPYTDQKFWWNMDIIGTSTTMP</sequence>
<dbReference type="EMBL" id="KK198753">
    <property type="protein sequence ID" value="KCW88601.1"/>
    <property type="molecule type" value="Genomic_DNA"/>
</dbReference>
<evidence type="ECO:0000313" key="1">
    <source>
        <dbReference type="EMBL" id="KCW88601.1"/>
    </source>
</evidence>